<accession>A0A9W9WJ68</accession>
<dbReference type="AlphaFoldDB" id="A0A9W9WJ68"/>
<dbReference type="Proteomes" id="UP001147760">
    <property type="component" value="Unassembled WGS sequence"/>
</dbReference>
<dbReference type="PROSITE" id="PS51257">
    <property type="entry name" value="PROKAR_LIPOPROTEIN"/>
    <property type="match status" value="1"/>
</dbReference>
<comment type="caution">
    <text evidence="1">The sequence shown here is derived from an EMBL/GenBank/DDBJ whole genome shotgun (WGS) entry which is preliminary data.</text>
</comment>
<organism evidence="1 2">
    <name type="scientific">Penicillium desertorum</name>
    <dbReference type="NCBI Taxonomy" id="1303715"/>
    <lineage>
        <taxon>Eukaryota</taxon>
        <taxon>Fungi</taxon>
        <taxon>Dikarya</taxon>
        <taxon>Ascomycota</taxon>
        <taxon>Pezizomycotina</taxon>
        <taxon>Eurotiomycetes</taxon>
        <taxon>Eurotiomycetidae</taxon>
        <taxon>Eurotiales</taxon>
        <taxon>Aspergillaceae</taxon>
        <taxon>Penicillium</taxon>
    </lineage>
</organism>
<evidence type="ECO:0000313" key="1">
    <source>
        <dbReference type="EMBL" id="KAJ5465965.1"/>
    </source>
</evidence>
<reference evidence="1" key="2">
    <citation type="journal article" date="2023" name="IMA Fungus">
        <title>Comparative genomic study of the Penicillium genus elucidates a diverse pangenome and 15 lateral gene transfer events.</title>
        <authorList>
            <person name="Petersen C."/>
            <person name="Sorensen T."/>
            <person name="Nielsen M.R."/>
            <person name="Sondergaard T.E."/>
            <person name="Sorensen J.L."/>
            <person name="Fitzpatrick D.A."/>
            <person name="Frisvad J.C."/>
            <person name="Nielsen K.L."/>
        </authorList>
    </citation>
    <scope>NUCLEOTIDE SEQUENCE</scope>
    <source>
        <strain evidence="1">IBT 17660</strain>
    </source>
</reference>
<reference evidence="1" key="1">
    <citation type="submission" date="2022-12" db="EMBL/GenBank/DDBJ databases">
        <authorList>
            <person name="Petersen C."/>
        </authorList>
    </citation>
    <scope>NUCLEOTIDE SEQUENCE</scope>
    <source>
        <strain evidence="1">IBT 17660</strain>
    </source>
</reference>
<dbReference type="EMBL" id="JAPWDO010000006">
    <property type="protein sequence ID" value="KAJ5465965.1"/>
    <property type="molecule type" value="Genomic_DNA"/>
</dbReference>
<name>A0A9W9WJ68_9EURO</name>
<protein>
    <submittedName>
        <fullName evidence="1">Uncharacterized protein</fullName>
    </submittedName>
</protein>
<sequence length="261" mass="30587">MKDVFILQRVSKSFKSAFSNSVFGPGSGYSCFRRFLDEPEDFRRVLRCGAVVTGPLVFQYFAKQYADDVEVDILVSYGQDHTVTQHLQQSEGYEMVDEQCSFLTETLKVSKFKKERKIVRVSAIRNLTPLAFFLTHERTTACFNFLTEDYGYCLFPMSIRRKLDYRVYPILEEIEYGWLPEPQDGWTFYSNFPHDGVTVSDHYAMVPVDMEIRTDRWIGDRFTWKVKLFADSPVESVEKREFSFFVKTQSVRLGSRNETEQ</sequence>
<dbReference type="OrthoDB" id="3041043at2759"/>
<evidence type="ECO:0000313" key="2">
    <source>
        <dbReference type="Proteomes" id="UP001147760"/>
    </source>
</evidence>
<gene>
    <name evidence="1" type="ORF">N7530_009752</name>
</gene>
<keyword evidence="2" id="KW-1185">Reference proteome</keyword>
<proteinExistence type="predicted"/>